<dbReference type="GO" id="GO:0032259">
    <property type="term" value="P:methylation"/>
    <property type="evidence" value="ECO:0007669"/>
    <property type="project" value="UniProtKB-KW"/>
</dbReference>
<comment type="catalytic activity">
    <reaction evidence="8 9">
        <text>a 6-O-methyl-2'-deoxyguanosine in DNA + L-cysteinyl-[protein] = S-methyl-L-cysteinyl-[protein] + a 2'-deoxyguanosine in DNA</text>
        <dbReference type="Rhea" id="RHEA:24000"/>
        <dbReference type="Rhea" id="RHEA-COMP:10131"/>
        <dbReference type="Rhea" id="RHEA-COMP:10132"/>
        <dbReference type="Rhea" id="RHEA-COMP:11367"/>
        <dbReference type="Rhea" id="RHEA-COMP:11368"/>
        <dbReference type="ChEBI" id="CHEBI:29950"/>
        <dbReference type="ChEBI" id="CHEBI:82612"/>
        <dbReference type="ChEBI" id="CHEBI:85445"/>
        <dbReference type="ChEBI" id="CHEBI:85448"/>
        <dbReference type="EC" id="2.1.1.63"/>
    </reaction>
</comment>
<dbReference type="HAMAP" id="MF_00772">
    <property type="entry name" value="OGT"/>
    <property type="match status" value="1"/>
</dbReference>
<dbReference type="EC" id="2.1.1.63" evidence="9"/>
<dbReference type="FunFam" id="1.10.10.10:FF:000214">
    <property type="entry name" value="Methylated-DNA--protein-cysteine methyltransferase"/>
    <property type="match status" value="1"/>
</dbReference>
<evidence type="ECO:0000259" key="10">
    <source>
        <dbReference type="Pfam" id="PF01035"/>
    </source>
</evidence>
<keyword evidence="4 9" id="KW-0489">Methyltransferase</keyword>
<dbReference type="EMBL" id="DF967973">
    <property type="protein sequence ID" value="GAP16058.1"/>
    <property type="molecule type" value="Genomic_DNA"/>
</dbReference>
<evidence type="ECO:0000256" key="9">
    <source>
        <dbReference type="HAMAP-Rule" id="MF_00772"/>
    </source>
</evidence>
<dbReference type="InterPro" id="IPR036217">
    <property type="entry name" value="MethylDNA_cys_MeTrfase_DNAb"/>
</dbReference>
<keyword evidence="6 9" id="KW-0227">DNA damage</keyword>
<proteinExistence type="inferred from homology"/>
<sequence length="178" mass="19239">MEPYPMPTQSTILTLSMRTPLGEMLAGAAQQGICLLEFADSGRAGPELRRLEKRLGAAAGPGESPLLERLQTQLDEYFAGQRRQFDLPLATAGTPFQQRVWAGLRAIPYGETRSYRQLAEELGHASAVRAVGKANADNPIAILVPCHRLIGSDGSLIGYGGGLWRKQRLLELEKAVGG</sequence>
<dbReference type="NCBIfam" id="TIGR00589">
    <property type="entry name" value="ogt"/>
    <property type="match status" value="1"/>
</dbReference>
<evidence type="ECO:0000256" key="5">
    <source>
        <dbReference type="ARBA" id="ARBA00022679"/>
    </source>
</evidence>
<dbReference type="GO" id="GO:0006307">
    <property type="term" value="P:DNA alkylation repair"/>
    <property type="evidence" value="ECO:0007669"/>
    <property type="project" value="UniProtKB-UniRule"/>
</dbReference>
<dbReference type="SUPFAM" id="SSF53155">
    <property type="entry name" value="Methylated DNA-protein cysteine methyltransferase domain"/>
    <property type="match status" value="1"/>
</dbReference>
<dbReference type="AlphaFoldDB" id="A0A0K8MXS2"/>
<dbReference type="GO" id="GO:0005737">
    <property type="term" value="C:cytoplasm"/>
    <property type="evidence" value="ECO:0007669"/>
    <property type="project" value="UniProtKB-SubCell"/>
</dbReference>
<keyword evidence="7 9" id="KW-0234">DNA repair</keyword>
<evidence type="ECO:0000313" key="12">
    <source>
        <dbReference type="EMBL" id="GAP16058.1"/>
    </source>
</evidence>
<evidence type="ECO:0000256" key="6">
    <source>
        <dbReference type="ARBA" id="ARBA00022763"/>
    </source>
</evidence>
<evidence type="ECO:0000256" key="2">
    <source>
        <dbReference type="ARBA" id="ARBA00008711"/>
    </source>
</evidence>
<dbReference type="PANTHER" id="PTHR10815:SF5">
    <property type="entry name" value="METHYLATED-DNA--PROTEIN-CYSTEINE METHYLTRANSFERASE"/>
    <property type="match status" value="1"/>
</dbReference>
<feature type="domain" description="Methylguanine DNA methyltransferase ribonuclease-like" evidence="11">
    <location>
        <begin position="17"/>
        <end position="90"/>
    </location>
</feature>
<comment type="similarity">
    <text evidence="2 9">Belongs to the MGMT family.</text>
</comment>
<keyword evidence="5 9" id="KW-0808">Transferase</keyword>
<dbReference type="Gene3D" id="3.30.160.70">
    <property type="entry name" value="Methylated DNA-protein cysteine methyltransferase domain"/>
    <property type="match status" value="1"/>
</dbReference>
<dbReference type="SUPFAM" id="SSF46767">
    <property type="entry name" value="Methylated DNA-protein cysteine methyltransferase, C-terminal domain"/>
    <property type="match status" value="1"/>
</dbReference>
<dbReference type="CDD" id="cd06445">
    <property type="entry name" value="ATase"/>
    <property type="match status" value="1"/>
</dbReference>
<evidence type="ECO:0000313" key="13">
    <source>
        <dbReference type="Proteomes" id="UP000055060"/>
    </source>
</evidence>
<feature type="active site" description="Nucleophile; methyl group acceptor" evidence="9">
    <location>
        <position position="146"/>
    </location>
</feature>
<dbReference type="Pfam" id="PF02870">
    <property type="entry name" value="Methyltransf_1N"/>
    <property type="match status" value="1"/>
</dbReference>
<comment type="catalytic activity">
    <reaction evidence="1 9">
        <text>a 4-O-methyl-thymidine in DNA + L-cysteinyl-[protein] = a thymidine in DNA + S-methyl-L-cysteinyl-[protein]</text>
        <dbReference type="Rhea" id="RHEA:53428"/>
        <dbReference type="Rhea" id="RHEA-COMP:10131"/>
        <dbReference type="Rhea" id="RHEA-COMP:10132"/>
        <dbReference type="Rhea" id="RHEA-COMP:13555"/>
        <dbReference type="Rhea" id="RHEA-COMP:13556"/>
        <dbReference type="ChEBI" id="CHEBI:29950"/>
        <dbReference type="ChEBI" id="CHEBI:82612"/>
        <dbReference type="ChEBI" id="CHEBI:137386"/>
        <dbReference type="ChEBI" id="CHEBI:137387"/>
        <dbReference type="EC" id="2.1.1.63"/>
    </reaction>
</comment>
<dbReference type="Proteomes" id="UP000055060">
    <property type="component" value="Unassembled WGS sequence"/>
</dbReference>
<comment type="function">
    <text evidence="9">Involved in the cellular defense against the biological effects of O6-methylguanine (O6-MeG) and O4-methylthymine (O4-MeT) in DNA. Repairs the methylated nucleobase in DNA by stoichiometrically transferring the methyl group to a cysteine residue in the enzyme. This is a suicide reaction: the enzyme is irreversibly inactivated.</text>
</comment>
<keyword evidence="3 9" id="KW-0963">Cytoplasm</keyword>
<dbReference type="Gene3D" id="1.10.10.10">
    <property type="entry name" value="Winged helix-like DNA-binding domain superfamily/Winged helix DNA-binding domain"/>
    <property type="match status" value="1"/>
</dbReference>
<evidence type="ECO:0000256" key="4">
    <source>
        <dbReference type="ARBA" id="ARBA00022603"/>
    </source>
</evidence>
<dbReference type="InterPro" id="IPR036388">
    <property type="entry name" value="WH-like_DNA-bd_sf"/>
</dbReference>
<dbReference type="GO" id="GO:0003908">
    <property type="term" value="F:methylated-DNA-[protein]-cysteine S-methyltransferase activity"/>
    <property type="evidence" value="ECO:0007669"/>
    <property type="project" value="UniProtKB-UniRule"/>
</dbReference>
<comment type="subcellular location">
    <subcellularLocation>
        <location evidence="9">Cytoplasm</location>
    </subcellularLocation>
</comment>
<dbReference type="InterPro" id="IPR008332">
    <property type="entry name" value="MethylG_MeTrfase_N"/>
</dbReference>
<comment type="miscellaneous">
    <text evidence="9">This enzyme catalyzes only one turnover and therefore is not strictly catalytic. According to one definition, an enzyme is a biocatalyst that acts repeatedly and over many reaction cycles.</text>
</comment>
<accession>A0A0K8MXS2</accession>
<name>A0A0K8MXS2_9CHLR</name>
<dbReference type="Pfam" id="PF01035">
    <property type="entry name" value="DNA_binding_1"/>
    <property type="match status" value="1"/>
</dbReference>
<protein>
    <recommendedName>
        <fullName evidence="9">Methylated-DNA--protein-cysteine methyltransferase</fullName>
        <ecNumber evidence="9">2.1.1.63</ecNumber>
    </recommendedName>
    <alternativeName>
        <fullName evidence="9">6-O-methylguanine-DNA methyltransferase</fullName>
        <shortName evidence="9">MGMT</shortName>
    </alternativeName>
    <alternativeName>
        <fullName evidence="9">O-6-methylguanine-DNA-alkyltransferase</fullName>
    </alternativeName>
</protein>
<dbReference type="InterPro" id="IPR023546">
    <property type="entry name" value="MGMT"/>
</dbReference>
<dbReference type="PANTHER" id="PTHR10815">
    <property type="entry name" value="METHYLATED-DNA--PROTEIN-CYSTEINE METHYLTRANSFERASE"/>
    <property type="match status" value="1"/>
</dbReference>
<organism evidence="12">
    <name type="scientific">Longilinea arvoryzae</name>
    <dbReference type="NCBI Taxonomy" id="360412"/>
    <lineage>
        <taxon>Bacteria</taxon>
        <taxon>Bacillati</taxon>
        <taxon>Chloroflexota</taxon>
        <taxon>Anaerolineae</taxon>
        <taxon>Anaerolineales</taxon>
        <taxon>Anaerolineaceae</taxon>
        <taxon>Longilinea</taxon>
    </lineage>
</organism>
<dbReference type="STRING" id="360412.LARV_03854"/>
<dbReference type="PROSITE" id="PS00374">
    <property type="entry name" value="MGMT"/>
    <property type="match status" value="1"/>
</dbReference>
<reference evidence="12" key="1">
    <citation type="submission" date="2015-07" db="EMBL/GenBank/DDBJ databases">
        <title>Draft Genome Sequences of Anaerolinea thermolimosa IMO-1, Bellilinea caldifistulae GOMI-1, Leptolinea tardivitalis YMTK-2, Levilinea saccharolytica KIBI-1,Longilinea arvoryzae KOME-1, Previously Described as Members of the Anaerolineaceae (Chloroflexi).</title>
        <authorList>
            <person name="Sekiguchi Y."/>
            <person name="Ohashi A."/>
            <person name="Matsuura N."/>
            <person name="Tourlousse M.D."/>
        </authorList>
    </citation>
    <scope>NUCLEOTIDE SEQUENCE [LARGE SCALE GENOMIC DNA]</scope>
    <source>
        <strain evidence="12">KOME-1</strain>
    </source>
</reference>
<feature type="domain" description="Methylated-DNA-[protein]-cysteine S-methyltransferase DNA binding" evidence="10">
    <location>
        <begin position="95"/>
        <end position="174"/>
    </location>
</feature>
<evidence type="ECO:0000256" key="1">
    <source>
        <dbReference type="ARBA" id="ARBA00001286"/>
    </source>
</evidence>
<dbReference type="InterPro" id="IPR036631">
    <property type="entry name" value="MGMT_N_sf"/>
</dbReference>
<keyword evidence="13" id="KW-1185">Reference proteome</keyword>
<gene>
    <name evidence="12" type="ORF">LARV_03854</name>
</gene>
<evidence type="ECO:0000256" key="3">
    <source>
        <dbReference type="ARBA" id="ARBA00022490"/>
    </source>
</evidence>
<dbReference type="InterPro" id="IPR014048">
    <property type="entry name" value="MethylDNA_cys_MeTrfase_DNA-bd"/>
</dbReference>
<dbReference type="InterPro" id="IPR001497">
    <property type="entry name" value="MethylDNA_cys_MeTrfase_AS"/>
</dbReference>
<evidence type="ECO:0000256" key="8">
    <source>
        <dbReference type="ARBA" id="ARBA00049348"/>
    </source>
</evidence>
<evidence type="ECO:0000259" key="11">
    <source>
        <dbReference type="Pfam" id="PF02870"/>
    </source>
</evidence>
<evidence type="ECO:0000256" key="7">
    <source>
        <dbReference type="ARBA" id="ARBA00023204"/>
    </source>
</evidence>
<dbReference type="RefSeq" id="WP_330219134.1">
    <property type="nucleotide sequence ID" value="NZ_DF967973.1"/>
</dbReference>